<dbReference type="Proteomes" id="UP000076969">
    <property type="component" value="Chromosome"/>
</dbReference>
<keyword evidence="1" id="KW-1133">Transmembrane helix</keyword>
<name>A0A172WIB8_9EURY</name>
<proteinExistence type="predicted"/>
<reference evidence="3" key="1">
    <citation type="journal article" date="2016" name="Syst. Appl. Microbiol.">
        <title>Thermococcus piezophilus sp. nov., a novel hyperthermophilic and piezophilic archaeon with a broad pressure range for growth, isolated from a deepest hydrothermal vent at the Mid-Cayman Rise.</title>
        <authorList>
            <person name="Dalmasso C."/>
            <person name="Oger P."/>
            <person name="Selva G."/>
            <person name="Courtine D."/>
            <person name="L'Haridon S."/>
            <person name="Garlaschelli A."/>
            <person name="Roussel E."/>
            <person name="Miyazaki J."/>
            <person name="Reveillaud J."/>
            <person name="Jebbar M."/>
            <person name="Takai K."/>
            <person name="Maignien L."/>
            <person name="Alain K."/>
        </authorList>
    </citation>
    <scope>NUCLEOTIDE SEQUENCE [LARGE SCALE GENOMIC DNA]</scope>
    <source>
        <strain evidence="3">CDGS</strain>
    </source>
</reference>
<evidence type="ECO:0000313" key="3">
    <source>
        <dbReference type="Proteomes" id="UP000076969"/>
    </source>
</evidence>
<accession>A0A172WIB8</accession>
<feature type="transmembrane region" description="Helical" evidence="1">
    <location>
        <begin position="34"/>
        <end position="55"/>
    </location>
</feature>
<sequence length="83" mass="9219">MPAVEALALFSIINLHLIVGIYEGRVMKKRAQSSLEYVFMFSVGLLLVLIVLVVLRDRPHHTAVQFVELGDSLVSVLTELQNG</sequence>
<evidence type="ECO:0000313" key="2">
    <source>
        <dbReference type="EMBL" id="ANF23222.1"/>
    </source>
</evidence>
<dbReference type="AlphaFoldDB" id="A0A172WIB8"/>
<gene>
    <name evidence="2" type="ORF">A7C91_08600</name>
</gene>
<feature type="transmembrane region" description="Helical" evidence="1">
    <location>
        <begin position="6"/>
        <end position="22"/>
    </location>
</feature>
<keyword evidence="3" id="KW-1185">Reference proteome</keyword>
<dbReference type="KEGG" id="tpie:A7C91_08600"/>
<keyword evidence="1" id="KW-0812">Transmembrane</keyword>
<keyword evidence="1" id="KW-0472">Membrane</keyword>
<evidence type="ECO:0000256" key="1">
    <source>
        <dbReference type="SAM" id="Phobius"/>
    </source>
</evidence>
<organism evidence="2 3">
    <name type="scientific">Thermococcus piezophilus</name>
    <dbReference type="NCBI Taxonomy" id="1712654"/>
    <lineage>
        <taxon>Archaea</taxon>
        <taxon>Methanobacteriati</taxon>
        <taxon>Methanobacteriota</taxon>
        <taxon>Thermococci</taxon>
        <taxon>Thermococcales</taxon>
        <taxon>Thermococcaceae</taxon>
        <taxon>Thermococcus</taxon>
    </lineage>
</organism>
<protein>
    <submittedName>
        <fullName evidence="2">Uncharacterized protein</fullName>
    </submittedName>
</protein>
<dbReference type="EMBL" id="CP015520">
    <property type="protein sequence ID" value="ANF23222.1"/>
    <property type="molecule type" value="Genomic_DNA"/>
</dbReference>